<sequence>MREELWVAWLNVSAKTAEKIQNRHGLSALEVRDAVVCREGLVYTWHHHPERGVRALVQVRIRGMTTLVVLYPATELDGDVYNLGSAYPI</sequence>
<dbReference type="RefSeq" id="WP_355413216.1">
    <property type="nucleotide sequence ID" value="NZ_JBHMCF010000029.1"/>
</dbReference>
<name>A0ABV5NS12_9ACTN</name>
<gene>
    <name evidence="1" type="ORF">ACFFR3_26690</name>
</gene>
<evidence type="ECO:0008006" key="3">
    <source>
        <dbReference type="Google" id="ProtNLM"/>
    </source>
</evidence>
<dbReference type="Proteomes" id="UP001589568">
    <property type="component" value="Unassembled WGS sequence"/>
</dbReference>
<reference evidence="1 2" key="1">
    <citation type="submission" date="2024-09" db="EMBL/GenBank/DDBJ databases">
        <authorList>
            <person name="Sun Q."/>
            <person name="Mori K."/>
        </authorList>
    </citation>
    <scope>NUCLEOTIDE SEQUENCE [LARGE SCALE GENOMIC DNA]</scope>
    <source>
        <strain evidence="1 2">JCM 3324</strain>
    </source>
</reference>
<proteinExistence type="predicted"/>
<organism evidence="1 2">
    <name type="scientific">Nonomuraea salmonea</name>
    <dbReference type="NCBI Taxonomy" id="46181"/>
    <lineage>
        <taxon>Bacteria</taxon>
        <taxon>Bacillati</taxon>
        <taxon>Actinomycetota</taxon>
        <taxon>Actinomycetes</taxon>
        <taxon>Streptosporangiales</taxon>
        <taxon>Streptosporangiaceae</taxon>
        <taxon>Nonomuraea</taxon>
    </lineage>
</organism>
<evidence type="ECO:0000313" key="2">
    <source>
        <dbReference type="Proteomes" id="UP001589568"/>
    </source>
</evidence>
<protein>
    <recommendedName>
        <fullName evidence="3">DUF4258 domain-containing protein</fullName>
    </recommendedName>
</protein>
<evidence type="ECO:0000313" key="1">
    <source>
        <dbReference type="EMBL" id="MFB9473104.1"/>
    </source>
</evidence>
<accession>A0ABV5NS12</accession>
<dbReference type="EMBL" id="JBHMCF010000029">
    <property type="protein sequence ID" value="MFB9473104.1"/>
    <property type="molecule type" value="Genomic_DNA"/>
</dbReference>
<comment type="caution">
    <text evidence="1">The sequence shown here is derived from an EMBL/GenBank/DDBJ whole genome shotgun (WGS) entry which is preliminary data.</text>
</comment>
<keyword evidence="2" id="KW-1185">Reference proteome</keyword>